<dbReference type="Proteomes" id="UP001186944">
    <property type="component" value="Unassembled WGS sequence"/>
</dbReference>
<keyword evidence="3 8" id="KW-0328">Glycosyltransferase</keyword>
<feature type="non-terminal residue" evidence="9">
    <location>
        <position position="1"/>
    </location>
</feature>
<dbReference type="GO" id="GO:0016757">
    <property type="term" value="F:glycosyltransferase activity"/>
    <property type="evidence" value="ECO:0007669"/>
    <property type="project" value="UniProtKB-UniRule"/>
</dbReference>
<evidence type="ECO:0000313" key="9">
    <source>
        <dbReference type="EMBL" id="KAK3097529.1"/>
    </source>
</evidence>
<evidence type="ECO:0000256" key="3">
    <source>
        <dbReference type="ARBA" id="ARBA00022676"/>
    </source>
</evidence>
<dbReference type="Pfam" id="PF01697">
    <property type="entry name" value="Glyco_transf_92"/>
    <property type="match status" value="1"/>
</dbReference>
<keyword evidence="7" id="KW-0472">Membrane</keyword>
<protein>
    <recommendedName>
        <fullName evidence="8">Glycosyltransferase family 92 protein</fullName>
        <ecNumber evidence="8">2.4.1.-</ecNumber>
    </recommendedName>
</protein>
<evidence type="ECO:0000256" key="5">
    <source>
        <dbReference type="ARBA" id="ARBA00022692"/>
    </source>
</evidence>
<dbReference type="GO" id="GO:0005737">
    <property type="term" value="C:cytoplasm"/>
    <property type="evidence" value="ECO:0007669"/>
    <property type="project" value="TreeGrafter"/>
</dbReference>
<keyword evidence="6" id="KW-1133">Transmembrane helix</keyword>
<evidence type="ECO:0000256" key="4">
    <source>
        <dbReference type="ARBA" id="ARBA00022679"/>
    </source>
</evidence>
<dbReference type="EMBL" id="VSWD01000007">
    <property type="protein sequence ID" value="KAK3097529.1"/>
    <property type="molecule type" value="Genomic_DNA"/>
</dbReference>
<evidence type="ECO:0000256" key="6">
    <source>
        <dbReference type="ARBA" id="ARBA00022989"/>
    </source>
</evidence>
<keyword evidence="5" id="KW-0812">Transmembrane</keyword>
<evidence type="ECO:0000256" key="2">
    <source>
        <dbReference type="ARBA" id="ARBA00007647"/>
    </source>
</evidence>
<gene>
    <name evidence="9" type="ORF">FSP39_010488</name>
</gene>
<keyword evidence="4 8" id="KW-0808">Transferase</keyword>
<dbReference type="PANTHER" id="PTHR21461:SF69">
    <property type="entry name" value="GLYCOSYLTRANSFERASE FAMILY 92 PROTEIN"/>
    <property type="match status" value="1"/>
</dbReference>
<reference evidence="9" key="1">
    <citation type="submission" date="2019-08" db="EMBL/GenBank/DDBJ databases">
        <title>The improved chromosome-level genome for the pearl oyster Pinctada fucata martensii using PacBio sequencing and Hi-C.</title>
        <authorList>
            <person name="Zheng Z."/>
        </authorList>
    </citation>
    <scope>NUCLEOTIDE SEQUENCE</scope>
    <source>
        <strain evidence="9">ZZ-2019</strain>
        <tissue evidence="9">Adductor muscle</tissue>
    </source>
</reference>
<dbReference type="AlphaFoldDB" id="A0AA89BX02"/>
<comment type="similarity">
    <text evidence="2 8">Belongs to the glycosyltransferase 92 family.</text>
</comment>
<dbReference type="PANTHER" id="PTHR21461">
    <property type="entry name" value="GLYCOSYLTRANSFERASE FAMILY 92 PROTEIN"/>
    <property type="match status" value="1"/>
</dbReference>
<dbReference type="GO" id="GO:0016020">
    <property type="term" value="C:membrane"/>
    <property type="evidence" value="ECO:0007669"/>
    <property type="project" value="UniProtKB-SubCell"/>
</dbReference>
<accession>A0AA89BX02</accession>
<organism evidence="9 10">
    <name type="scientific">Pinctada imbricata</name>
    <name type="common">Atlantic pearl-oyster</name>
    <name type="synonym">Pinctada martensii</name>
    <dbReference type="NCBI Taxonomy" id="66713"/>
    <lineage>
        <taxon>Eukaryota</taxon>
        <taxon>Metazoa</taxon>
        <taxon>Spiralia</taxon>
        <taxon>Lophotrochozoa</taxon>
        <taxon>Mollusca</taxon>
        <taxon>Bivalvia</taxon>
        <taxon>Autobranchia</taxon>
        <taxon>Pteriomorphia</taxon>
        <taxon>Pterioida</taxon>
        <taxon>Pterioidea</taxon>
        <taxon>Pteriidae</taxon>
        <taxon>Pinctada</taxon>
    </lineage>
</organism>
<dbReference type="InterPro" id="IPR008166">
    <property type="entry name" value="Glyco_transf_92"/>
</dbReference>
<name>A0AA89BX02_PINIB</name>
<evidence type="ECO:0000313" key="10">
    <source>
        <dbReference type="Proteomes" id="UP001186944"/>
    </source>
</evidence>
<evidence type="ECO:0000256" key="8">
    <source>
        <dbReference type="RuleBase" id="RU366017"/>
    </source>
</evidence>
<evidence type="ECO:0000256" key="7">
    <source>
        <dbReference type="ARBA" id="ARBA00023136"/>
    </source>
</evidence>
<keyword evidence="10" id="KW-1185">Reference proteome</keyword>
<evidence type="ECO:0000256" key="1">
    <source>
        <dbReference type="ARBA" id="ARBA00004167"/>
    </source>
</evidence>
<dbReference type="EC" id="2.4.1.-" evidence="8"/>
<proteinExistence type="inferred from homology"/>
<comment type="caution">
    <text evidence="9">The sequence shown here is derived from an EMBL/GenBank/DDBJ whole genome shotgun (WGS) entry which is preliminary data.</text>
</comment>
<sequence>ASRYTAAFVHCKMPYGIKAYAVALVTSKFELPLFYVPIRHVNRQKKFGVFTVCICPLRLDYDEGGEFVEMIELNRILGADHFIVYNYNSSSAINSLLNYYEEQGLVDVVSWHLPLQMQANENSFLSDIHYFGQLAAINDCVFRSKGTSRFVVNQDIDEFIIPRKHENWLEMIRSFPPRFNSYMFRSTFFRRDWPDVNESYLLPADAFLAKTYKSFTILKQTREDEIFRKKIRTKYIVNPTCVKVAGIHEVFNYTRGILNCKTYITTRSIALVHHYRYVEEKGDVHKTIDSSIMTYKDKLLHRLQNVWTKLNSVRNITKRTVKD</sequence>
<comment type="subcellular location">
    <subcellularLocation>
        <location evidence="1">Membrane</location>
        <topology evidence="1">Single-pass membrane protein</topology>
    </subcellularLocation>
</comment>